<proteinExistence type="predicted"/>
<protein>
    <submittedName>
        <fullName evidence="1">Uu.00g062720.m01.CDS01</fullName>
    </submittedName>
</protein>
<dbReference type="Proteomes" id="UP001295740">
    <property type="component" value="Unassembled WGS sequence"/>
</dbReference>
<accession>A0AAI8VT72</accession>
<comment type="caution">
    <text evidence="1">The sequence shown here is derived from an EMBL/GenBank/DDBJ whole genome shotgun (WGS) entry which is preliminary data.</text>
</comment>
<evidence type="ECO:0000313" key="2">
    <source>
        <dbReference type="Proteomes" id="UP001295740"/>
    </source>
</evidence>
<dbReference type="EMBL" id="CAUWAG010000018">
    <property type="protein sequence ID" value="CAJ2510647.1"/>
    <property type="molecule type" value="Genomic_DNA"/>
</dbReference>
<sequence length="136" mass="14842">MTLPVGGMSAGFVVSDFVAEAVPHSTLASYTFKAGIEPNVIPTTCAAQPNTFSRLVSVGRTACQDDTKYTWSWTFDDDGSSQLELWFEFPSGDDRVLHGVRNIPAEQIVWTNQQSPTGTVQAYDGPDNFTVSYLPD</sequence>
<keyword evidence="2" id="KW-1185">Reference proteome</keyword>
<organism evidence="1 2">
    <name type="scientific">Anthostomella pinea</name>
    <dbReference type="NCBI Taxonomy" id="933095"/>
    <lineage>
        <taxon>Eukaryota</taxon>
        <taxon>Fungi</taxon>
        <taxon>Dikarya</taxon>
        <taxon>Ascomycota</taxon>
        <taxon>Pezizomycotina</taxon>
        <taxon>Sordariomycetes</taxon>
        <taxon>Xylariomycetidae</taxon>
        <taxon>Xylariales</taxon>
        <taxon>Xylariaceae</taxon>
        <taxon>Anthostomella</taxon>
    </lineage>
</organism>
<evidence type="ECO:0000313" key="1">
    <source>
        <dbReference type="EMBL" id="CAJ2510647.1"/>
    </source>
</evidence>
<dbReference type="AlphaFoldDB" id="A0AAI8VT72"/>
<reference evidence="1" key="1">
    <citation type="submission" date="2023-10" db="EMBL/GenBank/DDBJ databases">
        <authorList>
            <person name="Hackl T."/>
        </authorList>
    </citation>
    <scope>NUCLEOTIDE SEQUENCE</scope>
</reference>
<name>A0AAI8VT72_9PEZI</name>
<gene>
    <name evidence="1" type="ORF">KHLLAP_LOCUS11115</name>
</gene>